<evidence type="ECO:0000256" key="1">
    <source>
        <dbReference type="SAM" id="MobiDB-lite"/>
    </source>
</evidence>
<feature type="region of interest" description="Disordered" evidence="1">
    <location>
        <begin position="69"/>
        <end position="117"/>
    </location>
</feature>
<dbReference type="Proteomes" id="UP000230222">
    <property type="component" value="Unassembled WGS sequence"/>
</dbReference>
<organism evidence="2 3">
    <name type="scientific">Candidatus Roizmanbacteria bacterium CG10_big_fil_rev_8_21_14_0_10_39_12</name>
    <dbReference type="NCBI Taxonomy" id="1974852"/>
    <lineage>
        <taxon>Bacteria</taxon>
        <taxon>Candidatus Roizmaniibacteriota</taxon>
    </lineage>
</organism>
<feature type="compositionally biased region" description="Low complexity" evidence="1">
    <location>
        <begin position="97"/>
        <end position="108"/>
    </location>
</feature>
<accession>A0A2M8KNM0</accession>
<feature type="region of interest" description="Disordered" evidence="1">
    <location>
        <begin position="1"/>
        <end position="22"/>
    </location>
</feature>
<feature type="compositionally biased region" description="Polar residues" evidence="1">
    <location>
        <begin position="7"/>
        <end position="17"/>
    </location>
</feature>
<dbReference type="EMBL" id="PFEC01000074">
    <property type="protein sequence ID" value="PJE61515.1"/>
    <property type="molecule type" value="Genomic_DNA"/>
</dbReference>
<reference evidence="3" key="1">
    <citation type="submission" date="2017-09" db="EMBL/GenBank/DDBJ databases">
        <title>Depth-based differentiation of microbial function through sediment-hosted aquifers and enrichment of novel symbionts in the deep terrestrial subsurface.</title>
        <authorList>
            <person name="Probst A.J."/>
            <person name="Ladd B."/>
            <person name="Jarett J.K."/>
            <person name="Geller-Mcgrath D.E."/>
            <person name="Sieber C.M.K."/>
            <person name="Emerson J.B."/>
            <person name="Anantharaman K."/>
            <person name="Thomas B.C."/>
            <person name="Malmstrom R."/>
            <person name="Stieglmeier M."/>
            <person name="Klingl A."/>
            <person name="Woyke T."/>
            <person name="Ryan C.M."/>
            <person name="Banfield J.F."/>
        </authorList>
    </citation>
    <scope>NUCLEOTIDE SEQUENCE [LARGE SCALE GENOMIC DNA]</scope>
</reference>
<dbReference type="AlphaFoldDB" id="A0A2M8KNM0"/>
<feature type="region of interest" description="Disordered" evidence="1">
    <location>
        <begin position="427"/>
        <end position="456"/>
    </location>
</feature>
<proteinExistence type="predicted"/>
<evidence type="ECO:0000313" key="2">
    <source>
        <dbReference type="EMBL" id="PJE61515.1"/>
    </source>
</evidence>
<feature type="compositionally biased region" description="Pro residues" evidence="1">
    <location>
        <begin position="86"/>
        <end position="96"/>
    </location>
</feature>
<protein>
    <submittedName>
        <fullName evidence="2">Uncharacterized protein</fullName>
    </submittedName>
</protein>
<sequence length="704" mass="76055">MSPDTAPGQTIPPSNSELPVPQAGTCDWFKEKINERIPNKKEFAASVVGLGLTAFAVFHPIIAHAEIISDTSGAPTEPEQLLGPKTPTPTNTPRPLRPTFTPTSRPTPETTPTPTPIEVEIPIFGTDIGKPSENAQAFILNADTRFRTVPNTQGNEPIVQKQNGTYIETGHTRQMSDGTWKEVFVGDQILFVRTDVVNSKLTTLSALDRLKYARFADTPPITTTLTPLDDLTKGALAQGGESEEVGAANILINNFWGGEDVASTAQTAPYNGLRQTLAMAALSPMGFAETGGIATYSYIDHEGNPVVIGPNINNGGFIKLTTNKDEFKNTQADSISLQDWNALVAELGLQQAREVAKQMNGINFRIFETIVNGKKVISSPDGYQAVDFYLQLTSEKNFDDGKPEPVVAPTSTPIPTVAIPTRTPVAPPTPVPSPATAVPPAQPVESQPVPGEGGEVQNFIVPKRNVNGELRDWNIRDEVQGRALKMRILQDPLPQSDVQETTTALVNLPSDINFDTTQGDQRSTENSPILDAIMNSSDLGLANPNSTGAEAFENALLWILSAHLHQTPDTLIQSIKSGQISNVKVGDKVWDFSAGVNLMLYEVVQSSDKIKTTNAGGLGWGYNIDSGGVLNITPMVLSITKDPALNDPVRTSKTVQSLQELAIDLGLPQTKVDQYSLIPELYKILMRTGVRDGKPFTRPFIRSN</sequence>
<evidence type="ECO:0000313" key="3">
    <source>
        <dbReference type="Proteomes" id="UP000230222"/>
    </source>
</evidence>
<gene>
    <name evidence="2" type="ORF">COU87_04180</name>
</gene>
<name>A0A2M8KNM0_9BACT</name>
<comment type="caution">
    <text evidence="2">The sequence shown here is derived from an EMBL/GenBank/DDBJ whole genome shotgun (WGS) entry which is preliminary data.</text>
</comment>